<evidence type="ECO:0000256" key="1">
    <source>
        <dbReference type="ARBA" id="ARBA00044777"/>
    </source>
</evidence>
<dbReference type="PANTHER" id="PTHR33969:SF2">
    <property type="entry name" value="SEGREGATION AND CONDENSATION PROTEIN A"/>
    <property type="match status" value="1"/>
</dbReference>
<dbReference type="Pfam" id="PF02616">
    <property type="entry name" value="SMC_ScpA"/>
    <property type="match status" value="1"/>
</dbReference>
<evidence type="ECO:0000313" key="4">
    <source>
        <dbReference type="Proteomes" id="UP000233517"/>
    </source>
</evidence>
<dbReference type="Proteomes" id="UP000233517">
    <property type="component" value="Unassembled WGS sequence"/>
</dbReference>
<dbReference type="Gene3D" id="1.10.10.580">
    <property type="entry name" value="Structural maintenance of chromosome 1. Chain E"/>
    <property type="match status" value="1"/>
</dbReference>
<gene>
    <name evidence="3" type="ORF">CVU82_01620</name>
</gene>
<evidence type="ECO:0000256" key="2">
    <source>
        <dbReference type="SAM" id="Coils"/>
    </source>
</evidence>
<name>A0A2N2E9B0_9BACT</name>
<protein>
    <recommendedName>
        <fullName evidence="1">Segregation and condensation protein A</fullName>
    </recommendedName>
</protein>
<dbReference type="Gene3D" id="6.10.250.2410">
    <property type="match status" value="1"/>
</dbReference>
<proteinExistence type="predicted"/>
<reference evidence="3 4" key="1">
    <citation type="journal article" date="2017" name="ISME J.">
        <title>Potential for microbial H2 and metal transformations associated with novel bacteria and archaea in deep terrestrial subsurface sediments.</title>
        <authorList>
            <person name="Hernsdorf A.W."/>
            <person name="Amano Y."/>
            <person name="Miyakawa K."/>
            <person name="Ise K."/>
            <person name="Suzuki Y."/>
            <person name="Anantharaman K."/>
            <person name="Probst A."/>
            <person name="Burstein D."/>
            <person name="Thomas B.C."/>
            <person name="Banfield J.F."/>
        </authorList>
    </citation>
    <scope>NUCLEOTIDE SEQUENCE [LARGE SCALE GENOMIC DNA]</scope>
    <source>
        <strain evidence="3">HGW-Falkowbacteria-1</strain>
    </source>
</reference>
<feature type="coiled-coil region" evidence="2">
    <location>
        <begin position="146"/>
        <end position="173"/>
    </location>
</feature>
<evidence type="ECO:0000313" key="3">
    <source>
        <dbReference type="EMBL" id="PKM91279.1"/>
    </source>
</evidence>
<dbReference type="EMBL" id="PHAI01000002">
    <property type="protein sequence ID" value="PKM91279.1"/>
    <property type="molecule type" value="Genomic_DNA"/>
</dbReference>
<organism evidence="3 4">
    <name type="scientific">Candidatus Falkowbacteria bacterium HGW-Falkowbacteria-1</name>
    <dbReference type="NCBI Taxonomy" id="2013768"/>
    <lineage>
        <taxon>Bacteria</taxon>
        <taxon>Candidatus Falkowiibacteriota</taxon>
    </lineage>
</organism>
<dbReference type="InterPro" id="IPR023093">
    <property type="entry name" value="ScpA-like_C"/>
</dbReference>
<dbReference type="PANTHER" id="PTHR33969">
    <property type="entry name" value="SEGREGATION AND CONDENSATION PROTEIN A"/>
    <property type="match status" value="1"/>
</dbReference>
<dbReference type="InterPro" id="IPR003768">
    <property type="entry name" value="ScpA"/>
</dbReference>
<comment type="caution">
    <text evidence="3">The sequence shown here is derived from an EMBL/GenBank/DDBJ whole genome shotgun (WGS) entry which is preliminary data.</text>
</comment>
<sequence>MIDIKLDKFQGPLSLLLRIIEKEELDITSINLAKIANEYLDYIKNSENILPERMADFLLMASKLLYIKSKALLPYLFNEEDEGEIEDLEKQLKMYKEFVDLSHKIQKIIGKKRFSFSRILNKNNRRFSFLGDYFFPPKNIKQDDLKNSFLKILDRIEKEDEKLEEETIKAEVSIEERISFIKNLINQKIKINFTRILKEAKSKTEIIVNFLAVLELSKQRQLIFQQSELFSDIYLESDREENL</sequence>
<accession>A0A2N2E9B0</accession>
<keyword evidence="2" id="KW-0175">Coiled coil</keyword>
<dbReference type="AlphaFoldDB" id="A0A2N2E9B0"/>